<reference evidence="5 6" key="1">
    <citation type="submission" date="2014-06" db="EMBL/GenBank/DDBJ databases">
        <title>Evolutionary Origins and Diversification of the Mycorrhizal Mutualists.</title>
        <authorList>
            <consortium name="DOE Joint Genome Institute"/>
            <consortium name="Mycorrhizal Genomics Consortium"/>
            <person name="Kohler A."/>
            <person name="Kuo A."/>
            <person name="Nagy L.G."/>
            <person name="Floudas D."/>
            <person name="Copeland A."/>
            <person name="Barry K.W."/>
            <person name="Cichocki N."/>
            <person name="Veneault-Fourrey C."/>
            <person name="LaButti K."/>
            <person name="Lindquist E.A."/>
            <person name="Lipzen A."/>
            <person name="Lundell T."/>
            <person name="Morin E."/>
            <person name="Murat C."/>
            <person name="Riley R."/>
            <person name="Ohm R."/>
            <person name="Sun H."/>
            <person name="Tunlid A."/>
            <person name="Henrissat B."/>
            <person name="Grigoriev I.V."/>
            <person name="Hibbett D.S."/>
            <person name="Martin F."/>
        </authorList>
    </citation>
    <scope>NUCLEOTIDE SEQUENCE [LARGE SCALE GENOMIC DNA]</scope>
    <source>
        <strain evidence="5 6">SS14</strain>
    </source>
</reference>
<evidence type="ECO:0000259" key="4">
    <source>
        <dbReference type="PROSITE" id="PS50081"/>
    </source>
</evidence>
<feature type="domain" description="Phorbol-ester/DAG-type" evidence="4">
    <location>
        <begin position="595"/>
        <end position="648"/>
    </location>
</feature>
<accession>A0A0C9VYH9</accession>
<dbReference type="HOGENOM" id="CLU_324072_0_0_1"/>
<evidence type="ECO:0000313" key="5">
    <source>
        <dbReference type="EMBL" id="KIJ44065.1"/>
    </source>
</evidence>
<name>A0A0C9VYH9_SPHS4</name>
<keyword evidence="6" id="KW-1185">Reference proteome</keyword>
<protein>
    <recommendedName>
        <fullName evidence="4">Phorbol-ester/DAG-type domain-containing protein</fullName>
    </recommendedName>
</protein>
<dbReference type="InterPro" id="IPR046349">
    <property type="entry name" value="C1-like_sf"/>
</dbReference>
<sequence length="892" mass="99198">MDDDVRRSLPQEKPGLRLNIPPPNLNVSEKSPGRLSPVIPSFRITSSPAAPPEAPSRLPSANEKFHSVNKIQAELQKLLAHVLSRLKGRSKPPSVYERLRTETIRKHPLTLGAVVETVRNAVRFKQVLDRPEVPPGRGTNDDDIDDNEQEFSTDETYDLLTQLRDLLVLAQKQGCEILRPQEGYSSNRESSSLRRLGRLSPQRSVSPTRNPGKPPELLLECIDILASIVTEDGRYKVSAARLSRPTYALQAICLDIAQILISQHLDDAKILSIIGFAMIPAFSSFSPSLHGRLLSFFETILIRRMLEDLQGIRGLEESITADVPVSFMPGSKNPVVAIQVDAAADDPPTDASGPGWKQWSSTLAAVALSSIAPSQSMNVYYLSSLVPPLLAAILDSFDPFEISVRDISRLYHFDRILQTIIAMKQDSYLDILEIVAYHGAHVRRKALSLLATYWPKALGHTIIGKALPTFGYFDILSSQSSHMPLAMRVAPPRRDDPYAHEFIPWKFAQDPTSSEDPQAVRNSCHACSKPINDFGLLCPFCTVAVHLNCYDSPEGTYHGEYEPFKGADQKPCFFSFSHVLCSRRDKEPPTVAKGRHVFRSANLFTLALCGACCKPMWGCTKQGMKCTLCHRFAHASCVAGDADTLPACQQSTLSSAHVTIDPKALRDSFTDYYWKILLPEEEISKRSYEEISIYYSILWAQLRLFEHGISYKSIDVKQGGLGFLPTQRQSIAEFELHRFVRLYEKHLSSNASVKSEALLEYLDFNNRAHPYGYALLYDWPLLTSITSLMKSPLVPQSFSTPSRPNLLQVSEPETDPVDVDSHPYELLSLSQARAALGHELNIQADIAAKYLLSHIGQVGFFERIGGADLFEGPQDNVLCAFPLPSGLDLSTS</sequence>
<dbReference type="PROSITE" id="PS50081">
    <property type="entry name" value="ZF_DAG_PE_2"/>
    <property type="match status" value="1"/>
</dbReference>
<evidence type="ECO:0000256" key="3">
    <source>
        <dbReference type="SAM" id="MobiDB-lite"/>
    </source>
</evidence>
<evidence type="ECO:0000313" key="6">
    <source>
        <dbReference type="Proteomes" id="UP000054279"/>
    </source>
</evidence>
<proteinExistence type="predicted"/>
<feature type="region of interest" description="Disordered" evidence="3">
    <location>
        <begin position="129"/>
        <end position="151"/>
    </location>
</feature>
<feature type="region of interest" description="Disordered" evidence="3">
    <location>
        <begin position="1"/>
        <end position="60"/>
    </location>
</feature>
<keyword evidence="2" id="KW-0862">Zinc</keyword>
<feature type="non-terminal residue" evidence="5">
    <location>
        <position position="892"/>
    </location>
</feature>
<organism evidence="5 6">
    <name type="scientific">Sphaerobolus stellatus (strain SS14)</name>
    <dbReference type="NCBI Taxonomy" id="990650"/>
    <lineage>
        <taxon>Eukaryota</taxon>
        <taxon>Fungi</taxon>
        <taxon>Dikarya</taxon>
        <taxon>Basidiomycota</taxon>
        <taxon>Agaricomycotina</taxon>
        <taxon>Agaricomycetes</taxon>
        <taxon>Phallomycetidae</taxon>
        <taxon>Geastrales</taxon>
        <taxon>Sphaerobolaceae</taxon>
        <taxon>Sphaerobolus</taxon>
    </lineage>
</organism>
<dbReference type="SMART" id="SM00109">
    <property type="entry name" value="C1"/>
    <property type="match status" value="2"/>
</dbReference>
<dbReference type="Gene3D" id="3.30.60.20">
    <property type="match status" value="1"/>
</dbReference>
<dbReference type="Pfam" id="PF00130">
    <property type="entry name" value="C1_1"/>
    <property type="match status" value="1"/>
</dbReference>
<feature type="region of interest" description="Disordered" evidence="3">
    <location>
        <begin position="180"/>
        <end position="212"/>
    </location>
</feature>
<feature type="compositionally biased region" description="Low complexity" evidence="3">
    <location>
        <begin position="185"/>
        <end position="204"/>
    </location>
</feature>
<gene>
    <name evidence="5" type="ORF">M422DRAFT_252558</name>
</gene>
<dbReference type="Proteomes" id="UP000054279">
    <property type="component" value="Unassembled WGS sequence"/>
</dbReference>
<dbReference type="OrthoDB" id="6270916at2759"/>
<evidence type="ECO:0000256" key="1">
    <source>
        <dbReference type="ARBA" id="ARBA00022723"/>
    </source>
</evidence>
<feature type="compositionally biased region" description="Basic and acidic residues" evidence="3">
    <location>
        <begin position="1"/>
        <end position="10"/>
    </location>
</feature>
<feature type="compositionally biased region" description="Acidic residues" evidence="3">
    <location>
        <begin position="141"/>
        <end position="151"/>
    </location>
</feature>
<dbReference type="InterPro" id="IPR002219">
    <property type="entry name" value="PKC_DAG/PE"/>
</dbReference>
<dbReference type="SUPFAM" id="SSF57889">
    <property type="entry name" value="Cysteine-rich domain"/>
    <property type="match status" value="1"/>
</dbReference>
<dbReference type="EMBL" id="KN837119">
    <property type="protein sequence ID" value="KIJ44065.1"/>
    <property type="molecule type" value="Genomic_DNA"/>
</dbReference>
<keyword evidence="1" id="KW-0479">Metal-binding</keyword>
<dbReference type="GO" id="GO:0046872">
    <property type="term" value="F:metal ion binding"/>
    <property type="evidence" value="ECO:0007669"/>
    <property type="project" value="UniProtKB-KW"/>
</dbReference>
<dbReference type="CDD" id="cd00029">
    <property type="entry name" value="C1"/>
    <property type="match status" value="1"/>
</dbReference>
<evidence type="ECO:0000256" key="2">
    <source>
        <dbReference type="ARBA" id="ARBA00022833"/>
    </source>
</evidence>
<dbReference type="AlphaFoldDB" id="A0A0C9VYH9"/>